<dbReference type="Pfam" id="PF00126">
    <property type="entry name" value="HTH_1"/>
    <property type="match status" value="1"/>
</dbReference>
<evidence type="ECO:0000313" key="3">
    <source>
        <dbReference type="EMBL" id="TQE38637.1"/>
    </source>
</evidence>
<dbReference type="AlphaFoldDB" id="A0AAE9B329"/>
<reference evidence="3 4" key="1">
    <citation type="submission" date="2019-03" db="EMBL/GenBank/DDBJ databases">
        <title>Comparative genomic analyses of the sweetpotato soil rot pathogen, Streptomyces ipomoeae.</title>
        <authorList>
            <person name="Ruschel Soares N."/>
            <person name="Badger J.H."/>
            <person name="Huguet-Tapia J.C."/>
            <person name="Clark C.A."/>
            <person name="Pettis G.S."/>
        </authorList>
    </citation>
    <scope>NUCLEOTIDE SEQUENCE [LARGE SCALE GENOMIC DNA]</scope>
    <source>
        <strain evidence="3 4">88-35</strain>
    </source>
</reference>
<dbReference type="Gene3D" id="1.10.10.10">
    <property type="entry name" value="Winged helix-like DNA-binding domain superfamily/Winged helix DNA-binding domain"/>
    <property type="match status" value="1"/>
</dbReference>
<dbReference type="PANTHER" id="PTHR30419">
    <property type="entry name" value="HTH-TYPE TRANSCRIPTIONAL REGULATOR YBHD"/>
    <property type="match status" value="1"/>
</dbReference>
<evidence type="ECO:0000313" key="4">
    <source>
        <dbReference type="Proteomes" id="UP000318720"/>
    </source>
</evidence>
<dbReference type="SUPFAM" id="SSF53850">
    <property type="entry name" value="Periplasmic binding protein-like II"/>
    <property type="match status" value="1"/>
</dbReference>
<dbReference type="InterPro" id="IPR036388">
    <property type="entry name" value="WH-like_DNA-bd_sf"/>
</dbReference>
<feature type="domain" description="HTH lysR-type" evidence="2">
    <location>
        <begin position="6"/>
        <end position="64"/>
    </location>
</feature>
<feature type="compositionally biased region" description="Basic residues" evidence="1">
    <location>
        <begin position="154"/>
        <end position="176"/>
    </location>
</feature>
<dbReference type="InterPro" id="IPR050950">
    <property type="entry name" value="HTH-type_LysR_regulators"/>
</dbReference>
<evidence type="ECO:0000256" key="1">
    <source>
        <dbReference type="SAM" id="MobiDB-lite"/>
    </source>
</evidence>
<dbReference type="GO" id="GO:0003700">
    <property type="term" value="F:DNA-binding transcription factor activity"/>
    <property type="evidence" value="ECO:0007669"/>
    <property type="project" value="InterPro"/>
</dbReference>
<accession>A0AAE9B329</accession>
<proteinExistence type="predicted"/>
<dbReference type="PROSITE" id="PS50931">
    <property type="entry name" value="HTH_LYSR"/>
    <property type="match status" value="1"/>
</dbReference>
<dbReference type="Proteomes" id="UP000318720">
    <property type="component" value="Unassembled WGS sequence"/>
</dbReference>
<dbReference type="GO" id="GO:0003677">
    <property type="term" value="F:DNA binding"/>
    <property type="evidence" value="ECO:0007669"/>
    <property type="project" value="UniProtKB-KW"/>
</dbReference>
<dbReference type="GO" id="GO:0005829">
    <property type="term" value="C:cytosol"/>
    <property type="evidence" value="ECO:0007669"/>
    <property type="project" value="TreeGrafter"/>
</dbReference>
<protein>
    <submittedName>
        <fullName evidence="3">LysR family transcriptional regulator</fullName>
    </submittedName>
</protein>
<dbReference type="InterPro" id="IPR036390">
    <property type="entry name" value="WH_DNA-bd_sf"/>
</dbReference>
<dbReference type="SUPFAM" id="SSF46785">
    <property type="entry name" value="Winged helix' DNA-binding domain"/>
    <property type="match status" value="1"/>
</dbReference>
<dbReference type="InterPro" id="IPR000847">
    <property type="entry name" value="LysR_HTH_N"/>
</dbReference>
<dbReference type="EMBL" id="SPAZ01000044">
    <property type="protein sequence ID" value="TQE38637.1"/>
    <property type="molecule type" value="Genomic_DNA"/>
</dbReference>
<sequence>MKPPQFSLRQLVHFVAVAEEGTPTRAAQRLCVSPSAVSLALGELERALKVQLCVRRKAHGITLTPSGRRLLGCHPTLAPTVLPRLLCGFGERYPRITIDFEERTQDDLQQRMLDGKLDLAVLYDMDALRPQRGGANHGREHRLTAPRTGARAPGHPRHSPGTRPLRGRRLVHGPAA</sequence>
<feature type="region of interest" description="Disordered" evidence="1">
    <location>
        <begin position="130"/>
        <end position="176"/>
    </location>
</feature>
<gene>
    <name evidence="3" type="ORF">Sipo8835_04630</name>
</gene>
<comment type="caution">
    <text evidence="3">The sequence shown here is derived from an EMBL/GenBank/DDBJ whole genome shotgun (WGS) entry which is preliminary data.</text>
</comment>
<name>A0AAE9B329_9ACTN</name>
<dbReference type="Gene3D" id="3.40.190.10">
    <property type="entry name" value="Periplasmic binding protein-like II"/>
    <property type="match status" value="1"/>
</dbReference>
<evidence type="ECO:0000259" key="2">
    <source>
        <dbReference type="PROSITE" id="PS50931"/>
    </source>
</evidence>
<organism evidence="3 4">
    <name type="scientific">Streptomyces ipomoeae</name>
    <dbReference type="NCBI Taxonomy" id="103232"/>
    <lineage>
        <taxon>Bacteria</taxon>
        <taxon>Bacillati</taxon>
        <taxon>Actinomycetota</taxon>
        <taxon>Actinomycetes</taxon>
        <taxon>Kitasatosporales</taxon>
        <taxon>Streptomycetaceae</taxon>
        <taxon>Streptomyces</taxon>
    </lineage>
</organism>